<comment type="catalytic activity">
    <reaction evidence="7">
        <text>L-threonine + hydrogencarbonate + ATP = L-threonylcarbamoyladenylate + diphosphate + H2O</text>
        <dbReference type="Rhea" id="RHEA:36407"/>
        <dbReference type="ChEBI" id="CHEBI:15377"/>
        <dbReference type="ChEBI" id="CHEBI:17544"/>
        <dbReference type="ChEBI" id="CHEBI:30616"/>
        <dbReference type="ChEBI" id="CHEBI:33019"/>
        <dbReference type="ChEBI" id="CHEBI:57926"/>
        <dbReference type="ChEBI" id="CHEBI:73682"/>
        <dbReference type="EC" id="2.7.7.87"/>
    </reaction>
</comment>
<feature type="domain" description="YrdC-like" evidence="8">
    <location>
        <begin position="55"/>
        <end position="271"/>
    </location>
</feature>
<dbReference type="Pfam" id="PF01300">
    <property type="entry name" value="Sua5_yciO_yrdC"/>
    <property type="match status" value="1"/>
</dbReference>
<proteinExistence type="inferred from homology"/>
<evidence type="ECO:0000256" key="5">
    <source>
        <dbReference type="ARBA" id="ARBA00022490"/>
    </source>
</evidence>
<evidence type="ECO:0000313" key="9">
    <source>
        <dbReference type="EMBL" id="THD28932.1"/>
    </source>
</evidence>
<dbReference type="GO" id="GO:0000049">
    <property type="term" value="F:tRNA binding"/>
    <property type="evidence" value="ECO:0007669"/>
    <property type="project" value="TreeGrafter"/>
</dbReference>
<reference evidence="9" key="1">
    <citation type="submission" date="2019-03" db="EMBL/GenBank/DDBJ databases">
        <title>Improved annotation for the trematode Fasciola hepatica.</title>
        <authorList>
            <person name="Choi Y.-J."/>
            <person name="Martin J."/>
            <person name="Mitreva M."/>
        </authorList>
    </citation>
    <scope>NUCLEOTIDE SEQUENCE [LARGE SCALE GENOMIC DNA]</scope>
</reference>
<evidence type="ECO:0000256" key="3">
    <source>
        <dbReference type="ARBA" id="ARBA00012584"/>
    </source>
</evidence>
<dbReference type="EC" id="2.7.7.87" evidence="3"/>
<keyword evidence="6" id="KW-0808">Transferase</keyword>
<dbReference type="EMBL" id="JXXN02000038">
    <property type="protein sequence ID" value="THD28932.1"/>
    <property type="molecule type" value="Genomic_DNA"/>
</dbReference>
<keyword evidence="10" id="KW-1185">Reference proteome</keyword>
<dbReference type="InterPro" id="IPR006070">
    <property type="entry name" value="Sua5-like_dom"/>
</dbReference>
<dbReference type="PROSITE" id="PS51163">
    <property type="entry name" value="YRDC"/>
    <property type="match status" value="1"/>
</dbReference>
<evidence type="ECO:0000313" key="10">
    <source>
        <dbReference type="Proteomes" id="UP000230066"/>
    </source>
</evidence>
<accession>A0A4E0S3I1</accession>
<dbReference type="PANTHER" id="PTHR17490:SF10">
    <property type="entry name" value="THREONYLCARBAMOYL-AMP SYNTHASE"/>
    <property type="match status" value="1"/>
</dbReference>
<dbReference type="AlphaFoldDB" id="A0A4E0S3I1"/>
<dbReference type="Gene3D" id="3.90.870.10">
    <property type="entry name" value="DHBP synthase"/>
    <property type="match status" value="1"/>
</dbReference>
<dbReference type="SUPFAM" id="SSF55821">
    <property type="entry name" value="YrdC/RibB"/>
    <property type="match status" value="1"/>
</dbReference>
<dbReference type="GO" id="GO:0005737">
    <property type="term" value="C:cytoplasm"/>
    <property type="evidence" value="ECO:0007669"/>
    <property type="project" value="UniProtKB-SubCell"/>
</dbReference>
<evidence type="ECO:0000256" key="1">
    <source>
        <dbReference type="ARBA" id="ARBA00004496"/>
    </source>
</evidence>
<comment type="caution">
    <text evidence="9">The sequence shown here is derived from an EMBL/GenBank/DDBJ whole genome shotgun (WGS) entry which is preliminary data.</text>
</comment>
<evidence type="ECO:0000256" key="7">
    <source>
        <dbReference type="ARBA" id="ARBA00048366"/>
    </source>
</evidence>
<comment type="subcellular location">
    <subcellularLocation>
        <location evidence="1">Cytoplasm</location>
    </subcellularLocation>
</comment>
<evidence type="ECO:0000256" key="6">
    <source>
        <dbReference type="ARBA" id="ARBA00022679"/>
    </source>
</evidence>
<protein>
    <recommendedName>
        <fullName evidence="4">Threonylcarbamoyl-AMP synthase</fullName>
        <ecNumber evidence="3">2.7.7.87</ecNumber>
    </recommendedName>
</protein>
<organism evidence="9 10">
    <name type="scientific">Fasciola hepatica</name>
    <name type="common">Liver fluke</name>
    <dbReference type="NCBI Taxonomy" id="6192"/>
    <lineage>
        <taxon>Eukaryota</taxon>
        <taxon>Metazoa</taxon>
        <taxon>Spiralia</taxon>
        <taxon>Lophotrochozoa</taxon>
        <taxon>Platyhelminthes</taxon>
        <taxon>Trematoda</taxon>
        <taxon>Digenea</taxon>
        <taxon>Plagiorchiida</taxon>
        <taxon>Echinostomata</taxon>
        <taxon>Echinostomatoidea</taxon>
        <taxon>Fasciolidae</taxon>
        <taxon>Fasciola</taxon>
    </lineage>
</organism>
<comment type="similarity">
    <text evidence="2">Belongs to the SUA5 family.</text>
</comment>
<evidence type="ECO:0000256" key="4">
    <source>
        <dbReference type="ARBA" id="ARBA00015492"/>
    </source>
</evidence>
<dbReference type="Proteomes" id="UP000230066">
    <property type="component" value="Unassembled WGS sequence"/>
</dbReference>
<dbReference type="GO" id="GO:0003725">
    <property type="term" value="F:double-stranded RNA binding"/>
    <property type="evidence" value="ECO:0007669"/>
    <property type="project" value="InterPro"/>
</dbReference>
<dbReference type="InterPro" id="IPR050156">
    <property type="entry name" value="TC-AMP_synthase_SUA5"/>
</dbReference>
<gene>
    <name evidence="9" type="ORF">D915_000220</name>
</gene>
<dbReference type="GO" id="GO:0061710">
    <property type="term" value="F:L-threonylcarbamoyladenylate synthase"/>
    <property type="evidence" value="ECO:0007669"/>
    <property type="project" value="UniProtKB-EC"/>
</dbReference>
<evidence type="ECO:0000259" key="8">
    <source>
        <dbReference type="PROSITE" id="PS51163"/>
    </source>
</evidence>
<evidence type="ECO:0000256" key="2">
    <source>
        <dbReference type="ARBA" id="ARBA00007663"/>
    </source>
</evidence>
<keyword evidence="5" id="KW-0963">Cytoplasm</keyword>
<name>A0A4E0S3I1_FASHE</name>
<dbReference type="GO" id="GO:0006450">
    <property type="term" value="P:regulation of translational fidelity"/>
    <property type="evidence" value="ECO:0007669"/>
    <property type="project" value="TreeGrafter"/>
</dbReference>
<dbReference type="PANTHER" id="PTHR17490">
    <property type="entry name" value="SUA5"/>
    <property type="match status" value="1"/>
</dbReference>
<sequence length="289" mass="31352">MILSAFLTDDQTYHSPLYFSFVVTLLALKSSAILENIVPMVPLLDKKVLSLAEATTRIAQVAQIVRMGGVIALPTDTIYGLACSVHSTSALKRIREIKGRSLNKPMAICVDKVSSIPRVCNTYGLPDDLLSALLPGPVTVVLPRLSDDPLSVDLNPNVNSLAVRVPDCGFVQKLLCALRAHRNPPLHDSDQVDSRDHPLVLTSANLSGDTSTLSVEEFRDIWHLLDVVVDGGSICSSRDSDPEAARAGSTIVDLCSVALRREYRVVRTGSALEHTVKILEHDFGLRPAK</sequence>
<dbReference type="InterPro" id="IPR017945">
    <property type="entry name" value="DHBP_synth_RibB-like_a/b_dom"/>
</dbReference>